<dbReference type="EnsemblProtists" id="EOD32849">
    <property type="protein sequence ID" value="EOD32849"/>
    <property type="gene ID" value="EMIHUDRAFT_467877"/>
</dbReference>
<dbReference type="Gene3D" id="1.20.1070.10">
    <property type="entry name" value="Rhodopsin 7-helix transmembrane proteins"/>
    <property type="match status" value="1"/>
</dbReference>
<dbReference type="RefSeq" id="XP_005785278.1">
    <property type="nucleotide sequence ID" value="XM_005785221.1"/>
</dbReference>
<name>A0A0D3KAR4_EMIH1</name>
<keyword evidence="3" id="KW-1185">Reference proteome</keyword>
<keyword evidence="1" id="KW-0732">Signal</keyword>
<sequence>MNMNMSGLHLTIPLASLALCTFLSGVLAGRPWLVASRERTLRVIVPACMLAATAIAHASVGEVCSVATHAGATGAERGFDGTSTPAAIFGALFIQGVVQVFTAQSEQAKQSMAMVTVWLVTCLFYLRQWLAPPCALAVRWEHGGGLVPTQYALWSTSMSGQVVTLHALERREAAKRSPASAAEAGTSPGVAGGAQRQCCAALLCVQSMLWCGATADALLSAPLALTASLLAASFASFYLLLHCGIRAPLAACRRHAADTATGKRLRGVQTYLLTTWHAFPLVWLLDNSGALGASLTRDAYLASDVAAKLLPISLYLAVASR</sequence>
<reference evidence="2" key="2">
    <citation type="submission" date="2024-10" db="UniProtKB">
        <authorList>
            <consortium name="EnsemblProtists"/>
        </authorList>
    </citation>
    <scope>IDENTIFICATION</scope>
</reference>
<dbReference type="Proteomes" id="UP000013827">
    <property type="component" value="Unassembled WGS sequence"/>
</dbReference>
<dbReference type="KEGG" id="ehx:EMIHUDRAFT_467877"/>
<dbReference type="eggNOG" id="ENOG502T1QU">
    <property type="taxonomic scope" value="Eukaryota"/>
</dbReference>
<feature type="chain" id="PRO_5044291744" evidence="1">
    <location>
        <begin position="29"/>
        <end position="321"/>
    </location>
</feature>
<evidence type="ECO:0000256" key="1">
    <source>
        <dbReference type="SAM" id="SignalP"/>
    </source>
</evidence>
<dbReference type="PaxDb" id="2903-EOD32849"/>
<evidence type="ECO:0000313" key="2">
    <source>
        <dbReference type="EnsemblProtists" id="EOD32849"/>
    </source>
</evidence>
<evidence type="ECO:0000313" key="3">
    <source>
        <dbReference type="Proteomes" id="UP000013827"/>
    </source>
</evidence>
<feature type="signal peptide" evidence="1">
    <location>
        <begin position="1"/>
        <end position="28"/>
    </location>
</feature>
<dbReference type="GeneID" id="17278121"/>
<protein>
    <submittedName>
        <fullName evidence="2">Uncharacterized protein</fullName>
    </submittedName>
</protein>
<dbReference type="HOGENOM" id="CLU_867228_0_0_1"/>
<dbReference type="AlphaFoldDB" id="A0A0D3KAR4"/>
<accession>A0A0D3KAR4</accession>
<organism evidence="2 3">
    <name type="scientific">Emiliania huxleyi (strain CCMP1516)</name>
    <dbReference type="NCBI Taxonomy" id="280463"/>
    <lineage>
        <taxon>Eukaryota</taxon>
        <taxon>Haptista</taxon>
        <taxon>Haptophyta</taxon>
        <taxon>Prymnesiophyceae</taxon>
        <taxon>Isochrysidales</taxon>
        <taxon>Noelaerhabdaceae</taxon>
        <taxon>Emiliania</taxon>
    </lineage>
</organism>
<proteinExistence type="predicted"/>
<reference evidence="3" key="1">
    <citation type="journal article" date="2013" name="Nature">
        <title>Pan genome of the phytoplankton Emiliania underpins its global distribution.</title>
        <authorList>
            <person name="Read B.A."/>
            <person name="Kegel J."/>
            <person name="Klute M.J."/>
            <person name="Kuo A."/>
            <person name="Lefebvre S.C."/>
            <person name="Maumus F."/>
            <person name="Mayer C."/>
            <person name="Miller J."/>
            <person name="Monier A."/>
            <person name="Salamov A."/>
            <person name="Young J."/>
            <person name="Aguilar M."/>
            <person name="Claverie J.M."/>
            <person name="Frickenhaus S."/>
            <person name="Gonzalez K."/>
            <person name="Herman E.K."/>
            <person name="Lin Y.C."/>
            <person name="Napier J."/>
            <person name="Ogata H."/>
            <person name="Sarno A.F."/>
            <person name="Shmutz J."/>
            <person name="Schroeder D."/>
            <person name="de Vargas C."/>
            <person name="Verret F."/>
            <person name="von Dassow P."/>
            <person name="Valentin K."/>
            <person name="Van de Peer Y."/>
            <person name="Wheeler G."/>
            <person name="Dacks J.B."/>
            <person name="Delwiche C.F."/>
            <person name="Dyhrman S.T."/>
            <person name="Glockner G."/>
            <person name="John U."/>
            <person name="Richards T."/>
            <person name="Worden A.Z."/>
            <person name="Zhang X."/>
            <person name="Grigoriev I.V."/>
            <person name="Allen A.E."/>
            <person name="Bidle K."/>
            <person name="Borodovsky M."/>
            <person name="Bowler C."/>
            <person name="Brownlee C."/>
            <person name="Cock J.M."/>
            <person name="Elias M."/>
            <person name="Gladyshev V.N."/>
            <person name="Groth M."/>
            <person name="Guda C."/>
            <person name="Hadaegh A."/>
            <person name="Iglesias-Rodriguez M.D."/>
            <person name="Jenkins J."/>
            <person name="Jones B.M."/>
            <person name="Lawson T."/>
            <person name="Leese F."/>
            <person name="Lindquist E."/>
            <person name="Lobanov A."/>
            <person name="Lomsadze A."/>
            <person name="Malik S.B."/>
            <person name="Marsh M.E."/>
            <person name="Mackinder L."/>
            <person name="Mock T."/>
            <person name="Mueller-Roeber B."/>
            <person name="Pagarete A."/>
            <person name="Parker M."/>
            <person name="Probert I."/>
            <person name="Quesneville H."/>
            <person name="Raines C."/>
            <person name="Rensing S.A."/>
            <person name="Riano-Pachon D.M."/>
            <person name="Richier S."/>
            <person name="Rokitta S."/>
            <person name="Shiraiwa Y."/>
            <person name="Soanes D.M."/>
            <person name="van der Giezen M."/>
            <person name="Wahlund T.M."/>
            <person name="Williams B."/>
            <person name="Wilson W."/>
            <person name="Wolfe G."/>
            <person name="Wurch L.L."/>
        </authorList>
    </citation>
    <scope>NUCLEOTIDE SEQUENCE</scope>
</reference>